<sequence length="379" mass="39015">MPAASVAKARGADAAGTDPVAAGPIQTIQSRHTDSRRSPVPERESGWPWLRERFVRLRPGHRAGVGPEAVPGAVVQVAVVTDSAAALPADWVREFSADGRLTVVPMPVMVGAEIYGEGEDDIAETIAVALASGKPVKTSRPSPGQFEHAYRAAGGRGFQSVVSIHISGDLSGTADAARLAAERVGIPVEVIDSRTVGMAQGMGVQGAVVAAAEGRNAAEVKAFAQDRLDRTKVYFYVPSLEQLRRGGRIGAAASLWGTMLSIKPILAVDGGRIIPLEKVRSAAKAIARLEEIVAADASARPAGQARLAVHHFGNQAQAEELARRLAAALPACPPAQISALPAVLAAHAGLGVLAVIVGEGSTPDIWEAGAGRAAAEAGD</sequence>
<evidence type="ECO:0008006" key="5">
    <source>
        <dbReference type="Google" id="ProtNLM"/>
    </source>
</evidence>
<dbReference type="InterPro" id="IPR043168">
    <property type="entry name" value="DegV_C"/>
</dbReference>
<dbReference type="SUPFAM" id="SSF82549">
    <property type="entry name" value="DAK1/DegV-like"/>
    <property type="match status" value="1"/>
</dbReference>
<dbReference type="PROSITE" id="PS51482">
    <property type="entry name" value="DEGV"/>
    <property type="match status" value="1"/>
</dbReference>
<evidence type="ECO:0000256" key="1">
    <source>
        <dbReference type="ARBA" id="ARBA00023121"/>
    </source>
</evidence>
<dbReference type="NCBIfam" id="TIGR00762">
    <property type="entry name" value="DegV"/>
    <property type="match status" value="1"/>
</dbReference>
<proteinExistence type="predicted"/>
<dbReference type="Pfam" id="PF02645">
    <property type="entry name" value="DegV"/>
    <property type="match status" value="1"/>
</dbReference>
<reference evidence="3 4" key="1">
    <citation type="journal article" date="2019" name="Int. J. Syst. Evol. Microbiol.">
        <title>The Global Catalogue of Microorganisms (GCM) 10K type strain sequencing project: providing services to taxonomists for standard genome sequencing and annotation.</title>
        <authorList>
            <consortium name="The Broad Institute Genomics Platform"/>
            <consortium name="The Broad Institute Genome Sequencing Center for Infectious Disease"/>
            <person name="Wu L."/>
            <person name="Ma J."/>
        </authorList>
    </citation>
    <scope>NUCLEOTIDE SEQUENCE [LARGE SCALE GENOMIC DNA]</scope>
    <source>
        <strain evidence="3 4">JCM 15921</strain>
    </source>
</reference>
<dbReference type="PANTHER" id="PTHR33434:SF2">
    <property type="entry name" value="FATTY ACID-BINDING PROTEIN TM_1468"/>
    <property type="match status" value="1"/>
</dbReference>
<evidence type="ECO:0000313" key="4">
    <source>
        <dbReference type="Proteomes" id="UP001500102"/>
    </source>
</evidence>
<name>A0ABN2ZI43_9MICC</name>
<dbReference type="InterPro" id="IPR003797">
    <property type="entry name" value="DegV"/>
</dbReference>
<dbReference type="PANTHER" id="PTHR33434">
    <property type="entry name" value="DEGV DOMAIN-CONTAINING PROTEIN DR_1986-RELATED"/>
    <property type="match status" value="1"/>
</dbReference>
<dbReference type="InterPro" id="IPR050270">
    <property type="entry name" value="DegV_domain_contain"/>
</dbReference>
<keyword evidence="4" id="KW-1185">Reference proteome</keyword>
<feature type="region of interest" description="Disordered" evidence="2">
    <location>
        <begin position="1"/>
        <end position="44"/>
    </location>
</feature>
<dbReference type="Gene3D" id="3.40.50.10170">
    <property type="match status" value="1"/>
</dbReference>
<organism evidence="3 4">
    <name type="scientific">Arthrobacter humicola</name>
    <dbReference type="NCBI Taxonomy" id="409291"/>
    <lineage>
        <taxon>Bacteria</taxon>
        <taxon>Bacillati</taxon>
        <taxon>Actinomycetota</taxon>
        <taxon>Actinomycetes</taxon>
        <taxon>Micrococcales</taxon>
        <taxon>Micrococcaceae</taxon>
        <taxon>Arthrobacter</taxon>
    </lineage>
</organism>
<feature type="compositionally biased region" description="Basic and acidic residues" evidence="2">
    <location>
        <begin position="31"/>
        <end position="44"/>
    </location>
</feature>
<accession>A0ABN2ZI43</accession>
<evidence type="ECO:0000313" key="3">
    <source>
        <dbReference type="EMBL" id="GAA2142584.1"/>
    </source>
</evidence>
<dbReference type="Proteomes" id="UP001500102">
    <property type="component" value="Unassembled WGS sequence"/>
</dbReference>
<dbReference type="EMBL" id="BAAAQB010000039">
    <property type="protein sequence ID" value="GAA2142584.1"/>
    <property type="molecule type" value="Genomic_DNA"/>
</dbReference>
<gene>
    <name evidence="3" type="ORF">GCM10009825_32150</name>
</gene>
<dbReference type="Gene3D" id="3.30.1180.10">
    <property type="match status" value="1"/>
</dbReference>
<comment type="caution">
    <text evidence="3">The sequence shown here is derived from an EMBL/GenBank/DDBJ whole genome shotgun (WGS) entry which is preliminary data.</text>
</comment>
<evidence type="ECO:0000256" key="2">
    <source>
        <dbReference type="SAM" id="MobiDB-lite"/>
    </source>
</evidence>
<keyword evidence="1" id="KW-0446">Lipid-binding</keyword>
<protein>
    <recommendedName>
        <fullName evidence="5">Fatty acid-binding protein DegV</fullName>
    </recommendedName>
</protein>